<proteinExistence type="predicted"/>
<dbReference type="InterPro" id="IPR003599">
    <property type="entry name" value="Ig_sub"/>
</dbReference>
<gene>
    <name evidence="3" type="ORF">EEDITHA_LOCUS10905</name>
</gene>
<name>A0AAU9U8L4_EUPED</name>
<dbReference type="InterPro" id="IPR007110">
    <property type="entry name" value="Ig-like_dom"/>
</dbReference>
<keyword evidence="1" id="KW-0472">Membrane</keyword>
<dbReference type="InterPro" id="IPR036179">
    <property type="entry name" value="Ig-like_dom_sf"/>
</dbReference>
<dbReference type="SMART" id="SM00409">
    <property type="entry name" value="IG"/>
    <property type="match status" value="4"/>
</dbReference>
<dbReference type="Proteomes" id="UP001153954">
    <property type="component" value="Unassembled WGS sequence"/>
</dbReference>
<evidence type="ECO:0000313" key="3">
    <source>
        <dbReference type="EMBL" id="CAH2095458.1"/>
    </source>
</evidence>
<dbReference type="SUPFAM" id="SSF48726">
    <property type="entry name" value="Immunoglobulin"/>
    <property type="match status" value="2"/>
</dbReference>
<protein>
    <recommendedName>
        <fullName evidence="2">Ig-like domain-containing protein</fullName>
    </recommendedName>
</protein>
<accession>A0AAU9U8L4</accession>
<keyword evidence="1" id="KW-0812">Transmembrane</keyword>
<comment type="caution">
    <text evidence="3">The sequence shown here is derived from an EMBL/GenBank/DDBJ whole genome shotgun (WGS) entry which is preliminary data.</text>
</comment>
<evidence type="ECO:0000259" key="2">
    <source>
        <dbReference type="PROSITE" id="PS50835"/>
    </source>
</evidence>
<dbReference type="EMBL" id="CAKOGL010000015">
    <property type="protein sequence ID" value="CAH2095458.1"/>
    <property type="molecule type" value="Genomic_DNA"/>
</dbReference>
<evidence type="ECO:0000256" key="1">
    <source>
        <dbReference type="SAM" id="Phobius"/>
    </source>
</evidence>
<reference evidence="3" key="1">
    <citation type="submission" date="2022-03" db="EMBL/GenBank/DDBJ databases">
        <authorList>
            <person name="Tunstrom K."/>
        </authorList>
    </citation>
    <scope>NUCLEOTIDE SEQUENCE</scope>
</reference>
<dbReference type="AlphaFoldDB" id="A0AAU9U8L4"/>
<keyword evidence="1" id="KW-1133">Transmembrane helix</keyword>
<dbReference type="InterPro" id="IPR013783">
    <property type="entry name" value="Ig-like_fold"/>
</dbReference>
<feature type="domain" description="Ig-like" evidence="2">
    <location>
        <begin position="529"/>
        <end position="627"/>
    </location>
</feature>
<evidence type="ECO:0000313" key="4">
    <source>
        <dbReference type="Proteomes" id="UP001153954"/>
    </source>
</evidence>
<feature type="transmembrane region" description="Helical" evidence="1">
    <location>
        <begin position="732"/>
        <end position="753"/>
    </location>
</feature>
<dbReference type="PROSITE" id="PS50835">
    <property type="entry name" value="IG_LIKE"/>
    <property type="match status" value="1"/>
</dbReference>
<organism evidence="3 4">
    <name type="scientific">Euphydryas editha</name>
    <name type="common">Edith's checkerspot</name>
    <dbReference type="NCBI Taxonomy" id="104508"/>
    <lineage>
        <taxon>Eukaryota</taxon>
        <taxon>Metazoa</taxon>
        <taxon>Ecdysozoa</taxon>
        <taxon>Arthropoda</taxon>
        <taxon>Hexapoda</taxon>
        <taxon>Insecta</taxon>
        <taxon>Pterygota</taxon>
        <taxon>Neoptera</taxon>
        <taxon>Endopterygota</taxon>
        <taxon>Lepidoptera</taxon>
        <taxon>Glossata</taxon>
        <taxon>Ditrysia</taxon>
        <taxon>Papilionoidea</taxon>
        <taxon>Nymphalidae</taxon>
        <taxon>Nymphalinae</taxon>
        <taxon>Euphydryas</taxon>
    </lineage>
</organism>
<dbReference type="Gene3D" id="2.60.40.10">
    <property type="entry name" value="Immunoglobulins"/>
    <property type="match status" value="1"/>
</dbReference>
<sequence>MKYSYSCYSYGQKPTLVSRNEGEILTMGVLTFNDEVEKCYLVTPQGSEVELKLKDELNDKFELVSDEIPKCRVNLKNIDVNDAGLWTINAVNATGTILSQSYDLRVIPRPDDTPEISTTPTVDTPAPNTHVIENLPSEYIDTKLGASHTVLIKDYAFVTSRKCFIITPSGRQYNLQELNLPNVKVINHREATCAINVTVNSEDSVGNWTLVAEGRRYSDDIIRKLQFTIHVEETVDASLRDVIVVEGNDFYVRLRNPIHNYDTCSLLGPDGKEYDTYEIDNRYVESCGYIVRNVHTNDSGNWEIVYGDSIIYRAPINVTVNVATSDETANLIWTKHRPVDTTLGAEDAVYCRLRNPEGLIAYDGSGRCRVVIDRVTTAHSGIWKINVGLPGRVLTKNSEINVTVVEADSKPVVETQVVVDRPSVSLTCKVSSPYPIRTCKFRDPSGRVLLANEGVGESRYSFHGSGVSYHSNLHSHDCGLLITDPIVQDLGLWRCSVETEGDTYYGFLRVLAPWVMRDPEVAATIVMEPTLTADRNAVSTVVGDSVSMSCSIQSAIRYCYFRARNGSVFNIGPAQQHDQATYVGAGFDAGECGIRFPSLAVSDSGVWSCHIGPLNAQGEQRVQFNVSVYDSMVADQRRIMGGGIIVEAQVFNQRALEYCRFVRIDGLGFTSENTPKNYSDVSNLSQGRCAIVIPDPSILDHHPWTVAARIRGQEVELSRVTQITLPTRGALIYYHLPVTWIVLIAVGLSMILLSIGPKSNRRWTYARASAIRNSFIKKKVEQQNIQPNNNDRNTANAA</sequence>
<keyword evidence="4" id="KW-1185">Reference proteome</keyword>